<dbReference type="InterPro" id="IPR002083">
    <property type="entry name" value="MATH/TRAF_dom"/>
</dbReference>
<dbReference type="Gene3D" id="3.30.710.10">
    <property type="entry name" value="Potassium Channel Kv1.1, Chain A"/>
    <property type="match status" value="1"/>
</dbReference>
<dbReference type="Gene3D" id="2.60.210.10">
    <property type="entry name" value="Apoptosis, Tumor Necrosis Factor Receptor Associated Protein 2, Chain A"/>
    <property type="match status" value="1"/>
</dbReference>
<dbReference type="InterPro" id="IPR008974">
    <property type="entry name" value="TRAF-like"/>
</dbReference>
<dbReference type="SMART" id="SM00225">
    <property type="entry name" value="BTB"/>
    <property type="match status" value="1"/>
</dbReference>
<dbReference type="InterPro" id="IPR000210">
    <property type="entry name" value="BTB/POZ_dom"/>
</dbReference>
<dbReference type="CDD" id="cd00121">
    <property type="entry name" value="MATH"/>
    <property type="match status" value="1"/>
</dbReference>
<evidence type="ECO:0000259" key="3">
    <source>
        <dbReference type="PROSITE" id="PS50097"/>
    </source>
</evidence>
<dbReference type="PROSITE" id="PS50097">
    <property type="entry name" value="BTB"/>
    <property type="match status" value="1"/>
</dbReference>
<sequence>MSSATASDSVAPWHTASTIVAKPLSGSHVFRIDGYSRTRRFGAGTCLTSATFSVGGHRWCIKYYPDDVYPPIITHHDELCIRLHHKDANRVKAQCNISLLDQEGNPTRLTYAGSRTFSDKAGHFGFHLYVKWKVFEESVCLKDDVFRVRCDVTVIKDVVTQDIPPRVVVPPSDMHKHLGRLLSAGDGADVTFQVGSDTFAAHKYILAARSSVFMAELFGPMKEKTSSSVRIDDMEARVFRALLHFVYTDSPPEMDKDDTVTMSQHLLVAADRYNLERLKLMCEENLCKHIDIHTISTTLALAEQHGCRGLKEECFNFLKSPGMMKAVVATDGFEHLKNSCPSILQELVTKLAP</sequence>
<protein>
    <submittedName>
        <fullName evidence="5">Uncharacterized protein</fullName>
    </submittedName>
</protein>
<gene>
    <name evidence="5" type="ORF">QYE76_066062</name>
</gene>
<feature type="domain" description="BTB" evidence="3">
    <location>
        <begin position="188"/>
        <end position="249"/>
    </location>
</feature>
<dbReference type="Proteomes" id="UP001231189">
    <property type="component" value="Unassembled WGS sequence"/>
</dbReference>
<dbReference type="InterPro" id="IPR011333">
    <property type="entry name" value="SKP1/BTB/POZ_sf"/>
</dbReference>
<dbReference type="EMBL" id="JAUUTY010000004">
    <property type="protein sequence ID" value="KAK1648257.1"/>
    <property type="molecule type" value="Genomic_DNA"/>
</dbReference>
<feature type="domain" description="MATH" evidence="4">
    <location>
        <begin position="25"/>
        <end position="152"/>
    </location>
</feature>
<evidence type="ECO:0000256" key="1">
    <source>
        <dbReference type="ARBA" id="ARBA00004906"/>
    </source>
</evidence>
<dbReference type="GO" id="GO:0016567">
    <property type="term" value="P:protein ubiquitination"/>
    <property type="evidence" value="ECO:0007669"/>
    <property type="project" value="InterPro"/>
</dbReference>
<dbReference type="Pfam" id="PF24570">
    <property type="entry name" value="BACK_BPM_SPOP"/>
    <property type="match status" value="1"/>
</dbReference>
<comment type="similarity">
    <text evidence="2">Belongs to the Tdpoz family.</text>
</comment>
<evidence type="ECO:0000256" key="2">
    <source>
        <dbReference type="ARBA" id="ARBA00010846"/>
    </source>
</evidence>
<dbReference type="Pfam" id="PF22486">
    <property type="entry name" value="MATH_2"/>
    <property type="match status" value="1"/>
</dbReference>
<dbReference type="CDD" id="cd18280">
    <property type="entry name" value="BTB_POZ_BPM_plant"/>
    <property type="match status" value="1"/>
</dbReference>
<dbReference type="AlphaFoldDB" id="A0AAD8WBR3"/>
<dbReference type="PANTHER" id="PTHR26379">
    <property type="entry name" value="BTB/POZ AND MATH DOMAIN-CONTAINING PROTEIN 1"/>
    <property type="match status" value="1"/>
</dbReference>
<organism evidence="5 6">
    <name type="scientific">Lolium multiflorum</name>
    <name type="common">Italian ryegrass</name>
    <name type="synonym">Lolium perenne subsp. multiflorum</name>
    <dbReference type="NCBI Taxonomy" id="4521"/>
    <lineage>
        <taxon>Eukaryota</taxon>
        <taxon>Viridiplantae</taxon>
        <taxon>Streptophyta</taxon>
        <taxon>Embryophyta</taxon>
        <taxon>Tracheophyta</taxon>
        <taxon>Spermatophyta</taxon>
        <taxon>Magnoliopsida</taxon>
        <taxon>Liliopsida</taxon>
        <taxon>Poales</taxon>
        <taxon>Poaceae</taxon>
        <taxon>BOP clade</taxon>
        <taxon>Pooideae</taxon>
        <taxon>Poodae</taxon>
        <taxon>Poeae</taxon>
        <taxon>Poeae Chloroplast Group 2 (Poeae type)</taxon>
        <taxon>Loliodinae</taxon>
        <taxon>Loliinae</taxon>
        <taxon>Lolium</taxon>
    </lineage>
</organism>
<dbReference type="SUPFAM" id="SSF49599">
    <property type="entry name" value="TRAF domain-like"/>
    <property type="match status" value="1"/>
</dbReference>
<accession>A0AAD8WBR3</accession>
<keyword evidence="6" id="KW-1185">Reference proteome</keyword>
<comment type="pathway">
    <text evidence="1">Protein modification; protein ubiquitination.</text>
</comment>
<dbReference type="PROSITE" id="PS50144">
    <property type="entry name" value="MATH"/>
    <property type="match status" value="1"/>
</dbReference>
<evidence type="ECO:0000313" key="6">
    <source>
        <dbReference type="Proteomes" id="UP001231189"/>
    </source>
</evidence>
<dbReference type="SUPFAM" id="SSF54695">
    <property type="entry name" value="POZ domain"/>
    <property type="match status" value="1"/>
</dbReference>
<dbReference type="InterPro" id="IPR045005">
    <property type="entry name" value="BPM1-6"/>
</dbReference>
<dbReference type="Gene3D" id="1.25.40.420">
    <property type="match status" value="1"/>
</dbReference>
<evidence type="ECO:0000313" key="5">
    <source>
        <dbReference type="EMBL" id="KAK1648257.1"/>
    </source>
</evidence>
<evidence type="ECO:0000259" key="4">
    <source>
        <dbReference type="PROSITE" id="PS50144"/>
    </source>
</evidence>
<dbReference type="InterPro" id="IPR056423">
    <property type="entry name" value="BACK_BPM_SPOP"/>
</dbReference>
<dbReference type="Pfam" id="PF00651">
    <property type="entry name" value="BTB"/>
    <property type="match status" value="1"/>
</dbReference>
<dbReference type="PANTHER" id="PTHR26379:SF483">
    <property type="entry name" value="OS11G0619800 PROTEIN"/>
    <property type="match status" value="1"/>
</dbReference>
<proteinExistence type="inferred from homology"/>
<comment type="caution">
    <text evidence="5">The sequence shown here is derived from an EMBL/GenBank/DDBJ whole genome shotgun (WGS) entry which is preliminary data.</text>
</comment>
<reference evidence="5" key="1">
    <citation type="submission" date="2023-07" db="EMBL/GenBank/DDBJ databases">
        <title>A chromosome-level genome assembly of Lolium multiflorum.</title>
        <authorList>
            <person name="Chen Y."/>
            <person name="Copetti D."/>
            <person name="Kolliker R."/>
            <person name="Studer B."/>
        </authorList>
    </citation>
    <scope>NUCLEOTIDE SEQUENCE</scope>
    <source>
        <strain evidence="5">02402/16</strain>
        <tissue evidence="5">Leaf</tissue>
    </source>
</reference>
<name>A0AAD8WBR3_LOLMU</name>